<dbReference type="GO" id="GO:0005988">
    <property type="term" value="P:lactose metabolic process"/>
    <property type="evidence" value="ECO:0007669"/>
    <property type="project" value="UniProtKB-KW"/>
</dbReference>
<comment type="similarity">
    <text evidence="13">Belongs to the carbohydrate kinase PfkB family. LacC subfamily.</text>
</comment>
<comment type="catalytic activity">
    <reaction evidence="12">
        <text>D-ribose + ATP = D-ribose 5-phosphate + ADP + H(+)</text>
        <dbReference type="Rhea" id="RHEA:13697"/>
        <dbReference type="ChEBI" id="CHEBI:15378"/>
        <dbReference type="ChEBI" id="CHEBI:30616"/>
        <dbReference type="ChEBI" id="CHEBI:47013"/>
        <dbReference type="ChEBI" id="CHEBI:78346"/>
        <dbReference type="ChEBI" id="CHEBI:456216"/>
        <dbReference type="EC" id="2.7.1.15"/>
    </reaction>
</comment>
<evidence type="ECO:0000256" key="8">
    <source>
        <dbReference type="ARBA" id="ARBA00022840"/>
    </source>
</evidence>
<dbReference type="GO" id="GO:0004747">
    <property type="term" value="F:ribokinase activity"/>
    <property type="evidence" value="ECO:0007669"/>
    <property type="project" value="UniProtKB-UniRule"/>
</dbReference>
<keyword evidence="10 12" id="KW-0630">Potassium</keyword>
<keyword evidence="8 12" id="KW-0067">ATP-binding</keyword>
<evidence type="ECO:0000256" key="12">
    <source>
        <dbReference type="HAMAP-Rule" id="MF_01987"/>
    </source>
</evidence>
<dbReference type="InterPro" id="IPR011611">
    <property type="entry name" value="PfkB_dom"/>
</dbReference>
<evidence type="ECO:0000256" key="10">
    <source>
        <dbReference type="ARBA" id="ARBA00022958"/>
    </source>
</evidence>
<dbReference type="GO" id="GO:0005524">
    <property type="term" value="F:ATP binding"/>
    <property type="evidence" value="ECO:0007669"/>
    <property type="project" value="UniProtKB-UniRule"/>
</dbReference>
<dbReference type="AlphaFoldDB" id="A0AA95JFT6"/>
<feature type="binding site" evidence="12">
    <location>
        <position position="249"/>
    </location>
    <ligand>
        <name>K(+)</name>
        <dbReference type="ChEBI" id="CHEBI:29103"/>
    </ligand>
</feature>
<evidence type="ECO:0000313" key="15">
    <source>
        <dbReference type="EMBL" id="WEK54609.1"/>
    </source>
</evidence>
<evidence type="ECO:0000256" key="2">
    <source>
        <dbReference type="ARBA" id="ARBA00012035"/>
    </source>
</evidence>
<feature type="binding site" evidence="12">
    <location>
        <begin position="220"/>
        <end position="225"/>
    </location>
    <ligand>
        <name>ATP</name>
        <dbReference type="ChEBI" id="CHEBI:30616"/>
    </ligand>
</feature>
<comment type="caution">
    <text evidence="12">Lacks conserved residue(s) required for the propagation of feature annotation.</text>
</comment>
<evidence type="ECO:0000256" key="3">
    <source>
        <dbReference type="ARBA" id="ARBA00016943"/>
    </source>
</evidence>
<comment type="subunit">
    <text evidence="12">Homodimer.</text>
</comment>
<dbReference type="NCBIfam" id="TIGR02152">
    <property type="entry name" value="D_ribokin_bact"/>
    <property type="match status" value="1"/>
</dbReference>
<comment type="function">
    <text evidence="12">Catalyzes the phosphorylation of ribose at O-5 in a reaction requiring ATP and magnesium. The resulting D-ribose-5-phosphate can then be used either for sythesis of nucleotides, histidine, and tryptophan, or as a component of the pentose phosphate pathway.</text>
</comment>
<dbReference type="HAMAP" id="MF_01987">
    <property type="entry name" value="Ribokinase"/>
    <property type="match status" value="1"/>
</dbReference>
<dbReference type="PRINTS" id="PR00990">
    <property type="entry name" value="RIBOKINASE"/>
</dbReference>
<dbReference type="InterPro" id="IPR011877">
    <property type="entry name" value="Ribokinase"/>
</dbReference>
<evidence type="ECO:0000259" key="14">
    <source>
        <dbReference type="Pfam" id="PF00294"/>
    </source>
</evidence>
<feature type="binding site" evidence="12">
    <location>
        <begin position="43"/>
        <end position="47"/>
    </location>
    <ligand>
        <name>substrate</name>
    </ligand>
</feature>
<evidence type="ECO:0000256" key="5">
    <source>
        <dbReference type="ARBA" id="ARBA00022723"/>
    </source>
</evidence>
<keyword evidence="16" id="KW-1185">Reference proteome</keyword>
<protein>
    <recommendedName>
        <fullName evidence="3 12">Ribokinase</fullName>
        <shortName evidence="12">RK</shortName>
        <ecNumber evidence="2 12">2.7.1.15</ecNumber>
    </recommendedName>
</protein>
<dbReference type="PANTHER" id="PTHR10584">
    <property type="entry name" value="SUGAR KINASE"/>
    <property type="match status" value="1"/>
</dbReference>
<comment type="cofactor">
    <cofactor evidence="12">
        <name>Mg(2+)</name>
        <dbReference type="ChEBI" id="CHEBI:18420"/>
    </cofactor>
    <text evidence="12">Requires a divalent cation, most likely magnesium in vivo, as an electrophilic catalyst to aid phosphoryl group transfer. It is the chelate of the metal and the nucleotide that is the actual substrate.</text>
</comment>
<feature type="binding site" evidence="12">
    <location>
        <position position="143"/>
    </location>
    <ligand>
        <name>substrate</name>
    </ligand>
</feature>
<accession>A0AA95JFT6</accession>
<evidence type="ECO:0000256" key="6">
    <source>
        <dbReference type="ARBA" id="ARBA00022741"/>
    </source>
</evidence>
<dbReference type="InterPro" id="IPR002173">
    <property type="entry name" value="Carboh/pur_kinase_PfkB_CS"/>
</dbReference>
<dbReference type="Gene3D" id="3.40.1190.20">
    <property type="match status" value="1"/>
</dbReference>
<evidence type="ECO:0000256" key="13">
    <source>
        <dbReference type="PIRNR" id="PIRNR000535"/>
    </source>
</evidence>
<feature type="binding site" evidence="12">
    <location>
        <position position="277"/>
    </location>
    <ligand>
        <name>ATP</name>
        <dbReference type="ChEBI" id="CHEBI:30616"/>
    </ligand>
</feature>
<evidence type="ECO:0000256" key="11">
    <source>
        <dbReference type="ARBA" id="ARBA00023277"/>
    </source>
</evidence>
<comment type="subcellular location">
    <subcellularLocation>
        <location evidence="12">Cytoplasm</location>
    </subcellularLocation>
</comment>
<comment type="activity regulation">
    <text evidence="12">Activated by a monovalent cation that binds near, but not in, the active site. The most likely occupant of the site in vivo is potassium. Ion binding induces a conformational change that may alter substrate affinity.</text>
</comment>
<dbReference type="PROSITE" id="PS00583">
    <property type="entry name" value="PFKB_KINASES_1"/>
    <property type="match status" value="1"/>
</dbReference>
<feature type="binding site" evidence="12">
    <location>
        <begin position="15"/>
        <end position="17"/>
    </location>
    <ligand>
        <name>substrate</name>
    </ligand>
</feature>
<evidence type="ECO:0000313" key="16">
    <source>
        <dbReference type="Proteomes" id="UP001178662"/>
    </source>
</evidence>
<comment type="catalytic activity">
    <reaction evidence="13">
        <text>D-tagatofuranose 6-phosphate + ATP = D-tagatofuranose 1,6-bisphosphate + ADP + H(+)</text>
        <dbReference type="Rhea" id="RHEA:12420"/>
        <dbReference type="ChEBI" id="CHEBI:15378"/>
        <dbReference type="ChEBI" id="CHEBI:30616"/>
        <dbReference type="ChEBI" id="CHEBI:58694"/>
        <dbReference type="ChEBI" id="CHEBI:58695"/>
        <dbReference type="ChEBI" id="CHEBI:456216"/>
        <dbReference type="EC" id="2.7.1.144"/>
    </reaction>
</comment>
<name>A0AA95JFT6_9BACL</name>
<dbReference type="GO" id="GO:0009024">
    <property type="term" value="F:tagatose-6-phosphate kinase activity"/>
    <property type="evidence" value="ECO:0007669"/>
    <property type="project" value="UniProtKB-EC"/>
</dbReference>
<comment type="pathway">
    <text evidence="13">Carbohydrate metabolism; D-tagatose 6-phosphate degradation; D-glyceraldehyde 3-phosphate and glycerone phosphate from D-tagatose 6-phosphate: step 1/2.</text>
</comment>
<organism evidence="15 16">
    <name type="scientific">Candidatus Cohnella colombiensis</name>
    <dbReference type="NCBI Taxonomy" id="3121368"/>
    <lineage>
        <taxon>Bacteria</taxon>
        <taxon>Bacillati</taxon>
        <taxon>Bacillota</taxon>
        <taxon>Bacilli</taxon>
        <taxon>Bacillales</taxon>
        <taxon>Paenibacillaceae</taxon>
        <taxon>Cohnella</taxon>
    </lineage>
</organism>
<dbReference type="EC" id="2.7.1.15" evidence="2 12"/>
<evidence type="ECO:0000256" key="7">
    <source>
        <dbReference type="ARBA" id="ARBA00022777"/>
    </source>
</evidence>
<feature type="binding site" evidence="12">
    <location>
        <position position="187"/>
    </location>
    <ligand>
        <name>ATP</name>
        <dbReference type="ChEBI" id="CHEBI:30616"/>
    </ligand>
</feature>
<feature type="active site" description="Proton acceptor" evidence="12">
    <location>
        <position position="253"/>
    </location>
</feature>
<proteinExistence type="inferred from homology"/>
<dbReference type="CDD" id="cd01174">
    <property type="entry name" value="ribokinase"/>
    <property type="match status" value="1"/>
</dbReference>
<keyword evidence="7 12" id="KW-0418">Kinase</keyword>
<evidence type="ECO:0000256" key="1">
    <source>
        <dbReference type="ARBA" id="ARBA00005380"/>
    </source>
</evidence>
<dbReference type="Pfam" id="PF00294">
    <property type="entry name" value="PfkB"/>
    <property type="match status" value="1"/>
</dbReference>
<keyword evidence="11 12" id="KW-0119">Carbohydrate metabolism</keyword>
<comment type="similarity">
    <text evidence="1">Belongs to the carbohydrate kinase pfkB family.</text>
</comment>
<feature type="binding site" evidence="12">
    <location>
        <begin position="252"/>
        <end position="253"/>
    </location>
    <ligand>
        <name>ATP</name>
        <dbReference type="ChEBI" id="CHEBI:30616"/>
    </ligand>
</feature>
<keyword evidence="13" id="KW-0423">Lactose metabolism</keyword>
<dbReference type="Proteomes" id="UP001178662">
    <property type="component" value="Chromosome"/>
</dbReference>
<gene>
    <name evidence="12 15" type="primary">rbsK</name>
    <name evidence="15" type="ORF">P0Y55_00585</name>
</gene>
<dbReference type="InterPro" id="IPR002139">
    <property type="entry name" value="Ribo/fructo_kinase"/>
</dbReference>
<feature type="binding site" evidence="12">
    <location>
        <position position="286"/>
    </location>
    <ligand>
        <name>K(+)</name>
        <dbReference type="ChEBI" id="CHEBI:29103"/>
    </ligand>
</feature>
<dbReference type="EMBL" id="CP119317">
    <property type="protein sequence ID" value="WEK54609.1"/>
    <property type="molecule type" value="Genomic_DNA"/>
</dbReference>
<feature type="binding site" evidence="12">
    <location>
        <position position="253"/>
    </location>
    <ligand>
        <name>substrate</name>
    </ligand>
</feature>
<comment type="similarity">
    <text evidence="12">Belongs to the carbohydrate kinase PfkB family. Ribokinase subfamily.</text>
</comment>
<feature type="binding site" evidence="12">
    <location>
        <position position="283"/>
    </location>
    <ligand>
        <name>K(+)</name>
        <dbReference type="ChEBI" id="CHEBI:29103"/>
    </ligand>
</feature>
<comment type="pathway">
    <text evidence="12">Carbohydrate metabolism; D-ribose degradation; D-ribose 5-phosphate from beta-D-ribopyranose: step 2/2.</text>
</comment>
<dbReference type="GO" id="GO:0019303">
    <property type="term" value="P:D-ribose catabolic process"/>
    <property type="evidence" value="ECO:0007669"/>
    <property type="project" value="UniProtKB-UniRule"/>
</dbReference>
<evidence type="ECO:0000256" key="9">
    <source>
        <dbReference type="ARBA" id="ARBA00022842"/>
    </source>
</evidence>
<keyword evidence="9 12" id="KW-0460">Magnesium</keyword>
<dbReference type="GO" id="GO:0005829">
    <property type="term" value="C:cytosol"/>
    <property type="evidence" value="ECO:0007669"/>
    <property type="project" value="TreeGrafter"/>
</dbReference>
<reference evidence="15" key="1">
    <citation type="submission" date="2023-03" db="EMBL/GenBank/DDBJ databases">
        <title>Andean soil-derived lignocellulolytic bacterial consortium as a source of novel taxa and putative plastic-active enzymes.</title>
        <authorList>
            <person name="Diaz-Garcia L."/>
            <person name="Chuvochina M."/>
            <person name="Feuerriegel G."/>
            <person name="Bunk B."/>
            <person name="Sproer C."/>
            <person name="Streit W.R."/>
            <person name="Rodriguez L.M."/>
            <person name="Overmann J."/>
            <person name="Jimenez D.J."/>
        </authorList>
    </citation>
    <scope>NUCLEOTIDE SEQUENCE</scope>
    <source>
        <strain evidence="15">MAG 2441</strain>
    </source>
</reference>
<keyword evidence="6 12" id="KW-0547">Nucleotide-binding</keyword>
<feature type="binding site" evidence="12">
    <location>
        <position position="247"/>
    </location>
    <ligand>
        <name>K(+)</name>
        <dbReference type="ChEBI" id="CHEBI:29103"/>
    </ligand>
</feature>
<feature type="binding site" evidence="12">
    <location>
        <position position="288"/>
    </location>
    <ligand>
        <name>K(+)</name>
        <dbReference type="ChEBI" id="CHEBI:29103"/>
    </ligand>
</feature>
<evidence type="ECO:0000256" key="4">
    <source>
        <dbReference type="ARBA" id="ARBA00022679"/>
    </source>
</evidence>
<keyword evidence="5 12" id="KW-0479">Metal-binding</keyword>
<dbReference type="PIRSF" id="PIRSF000535">
    <property type="entry name" value="1PFK/6PFK/LacC"/>
    <property type="match status" value="1"/>
</dbReference>
<keyword evidence="12" id="KW-0963">Cytoplasm</keyword>
<feature type="domain" description="Carbohydrate kinase PfkB" evidence="14">
    <location>
        <begin position="8"/>
        <end position="295"/>
    </location>
</feature>
<dbReference type="PROSITE" id="PS00584">
    <property type="entry name" value="PFKB_KINASES_2"/>
    <property type="match status" value="1"/>
</dbReference>
<sequence>MIDRKPVIVVIGSLNMDIVIEADRQPQMGETILGNKITFLPGGKGANQAVALARLGARTVMIGAVGNDAFGQQMIASLDREGVDTSGIKIVDGEVTGLASILLAQGDNCIVCIPGANAHCTPEDVERNLSIIEAADMILLQMEIPLDTIRYTITTAKRLGKRVILNPAPATPLPADLLEQVDYLTPNFSELQILLETNEGNVTELIKQMQVRKVDHIIVTQGDEGATFVGQDGLVGRVSSHKVNVVDTTGAGDAFNAGLAFSIAMNESLKDAVFFANATAAQAVTKYGAQNGMPNIEDVKKLLSEL</sequence>
<keyword evidence="4 12" id="KW-0808">Transferase</keyword>
<dbReference type="InterPro" id="IPR017583">
    <property type="entry name" value="Tagatose/fructose_Pkinase"/>
</dbReference>
<dbReference type="PANTHER" id="PTHR10584:SF166">
    <property type="entry name" value="RIBOKINASE"/>
    <property type="match status" value="1"/>
</dbReference>
<dbReference type="GO" id="GO:0046872">
    <property type="term" value="F:metal ion binding"/>
    <property type="evidence" value="ECO:0007669"/>
    <property type="project" value="UniProtKB-KW"/>
</dbReference>
<dbReference type="SUPFAM" id="SSF53613">
    <property type="entry name" value="Ribokinase-like"/>
    <property type="match status" value="1"/>
</dbReference>
<dbReference type="InterPro" id="IPR029056">
    <property type="entry name" value="Ribokinase-like"/>
</dbReference>